<feature type="domain" description="ABC transporter" evidence="4">
    <location>
        <begin position="6"/>
        <end position="288"/>
    </location>
</feature>
<dbReference type="InterPro" id="IPR003593">
    <property type="entry name" value="AAA+_ATPase"/>
</dbReference>
<comment type="similarity">
    <text evidence="1">Belongs to the ABC transporter superfamily.</text>
</comment>
<evidence type="ECO:0000256" key="3">
    <source>
        <dbReference type="ARBA" id="ARBA00022840"/>
    </source>
</evidence>
<dbReference type="PROSITE" id="PS50893">
    <property type="entry name" value="ABC_TRANSPORTER_2"/>
    <property type="match status" value="1"/>
</dbReference>
<dbReference type="GO" id="GO:0089705">
    <property type="term" value="P:protein localization to outer membrane"/>
    <property type="evidence" value="ECO:0007669"/>
    <property type="project" value="TreeGrafter"/>
</dbReference>
<dbReference type="GO" id="GO:0005524">
    <property type="term" value="F:ATP binding"/>
    <property type="evidence" value="ECO:0007669"/>
    <property type="project" value="UniProtKB-KW"/>
</dbReference>
<dbReference type="SMART" id="SM00382">
    <property type="entry name" value="AAA"/>
    <property type="match status" value="1"/>
</dbReference>
<dbReference type="InterPro" id="IPR027417">
    <property type="entry name" value="P-loop_NTPase"/>
</dbReference>
<dbReference type="RefSeq" id="WP_179979262.1">
    <property type="nucleotide sequence ID" value="NZ_LT608333.1"/>
</dbReference>
<dbReference type="InterPro" id="IPR003439">
    <property type="entry name" value="ABC_transporter-like_ATP-bd"/>
</dbReference>
<evidence type="ECO:0000259" key="4">
    <source>
        <dbReference type="PROSITE" id="PS50893"/>
    </source>
</evidence>
<sequence>MNDLVFSLRNVGKSRPGADGFRLHIDGLDVVRGSLQALVGPSGCGKSTALDLLAGILRPDAGATEGATRQDTVKLADTMARQDSTEPEEAPSRRERRFLFSPTPNAANDILVKWRKKDLNSLARLRQRHLGYVQQTGGLLPFLTARDNIMLRCSSLGCVTERSQQIQGIVDGLGIGRLLEQYPATLSVGERQRVAIAAALAHAPEMVLADEPTAALDPVHARNALRIFANLAQKMNITVLMVTHSLEMAVEAGFSPIRVTLDQGGADAISRIDHRMDDSPAAPGFELQGERA</sequence>
<dbReference type="PANTHER" id="PTHR24220:SF689">
    <property type="entry name" value="LIPOPROTEIN-RELEASING SYSTEM ATP-BINDING PROTEIN LOLD"/>
    <property type="match status" value="1"/>
</dbReference>
<dbReference type="InterPro" id="IPR015854">
    <property type="entry name" value="ABC_transpr_LolD-like"/>
</dbReference>
<proteinExistence type="inferred from homology"/>
<dbReference type="GO" id="GO:0044874">
    <property type="term" value="P:lipoprotein localization to outer membrane"/>
    <property type="evidence" value="ECO:0007669"/>
    <property type="project" value="TreeGrafter"/>
</dbReference>
<keyword evidence="3" id="KW-0067">ATP-binding</keyword>
<evidence type="ECO:0000313" key="5">
    <source>
        <dbReference type="EMBL" id="SCM70355.1"/>
    </source>
</evidence>
<reference evidence="5" key="1">
    <citation type="submission" date="2016-08" db="EMBL/GenBank/DDBJ databases">
        <authorList>
            <person name="Seilhamer J.J."/>
        </authorList>
    </citation>
    <scope>NUCLEOTIDE SEQUENCE</scope>
    <source>
        <strain evidence="5">86-1</strain>
    </source>
</reference>
<evidence type="ECO:0000256" key="2">
    <source>
        <dbReference type="ARBA" id="ARBA00022741"/>
    </source>
</evidence>
<protein>
    <submittedName>
        <fullName evidence="5">ABC transporter related</fullName>
    </submittedName>
</protein>
<dbReference type="PANTHER" id="PTHR24220">
    <property type="entry name" value="IMPORT ATP-BINDING PROTEIN"/>
    <property type="match status" value="1"/>
</dbReference>
<dbReference type="Gene3D" id="3.40.50.300">
    <property type="entry name" value="P-loop containing nucleotide triphosphate hydrolases"/>
    <property type="match status" value="1"/>
</dbReference>
<dbReference type="AlphaFoldDB" id="A0A212KYH1"/>
<dbReference type="SUPFAM" id="SSF52540">
    <property type="entry name" value="P-loop containing nucleoside triphosphate hydrolases"/>
    <property type="match status" value="1"/>
</dbReference>
<dbReference type="GO" id="GO:0016887">
    <property type="term" value="F:ATP hydrolysis activity"/>
    <property type="evidence" value="ECO:0007669"/>
    <property type="project" value="InterPro"/>
</dbReference>
<organism evidence="5">
    <name type="scientific">uncultured Desulfovibrio sp</name>
    <dbReference type="NCBI Taxonomy" id="167968"/>
    <lineage>
        <taxon>Bacteria</taxon>
        <taxon>Pseudomonadati</taxon>
        <taxon>Thermodesulfobacteriota</taxon>
        <taxon>Desulfovibrionia</taxon>
        <taxon>Desulfovibrionales</taxon>
        <taxon>Desulfovibrionaceae</taxon>
        <taxon>Desulfovibrio</taxon>
        <taxon>environmental samples</taxon>
    </lineage>
</organism>
<dbReference type="EMBL" id="FMJC01000001">
    <property type="protein sequence ID" value="SCM70355.1"/>
    <property type="molecule type" value="Genomic_DNA"/>
</dbReference>
<gene>
    <name evidence="5" type="ORF">KL86DES1_10354</name>
</gene>
<dbReference type="InterPro" id="IPR017871">
    <property type="entry name" value="ABC_transporter-like_CS"/>
</dbReference>
<keyword evidence="2" id="KW-0547">Nucleotide-binding</keyword>
<accession>A0A212KYH1</accession>
<dbReference type="GO" id="GO:0005886">
    <property type="term" value="C:plasma membrane"/>
    <property type="evidence" value="ECO:0007669"/>
    <property type="project" value="TreeGrafter"/>
</dbReference>
<dbReference type="Pfam" id="PF00005">
    <property type="entry name" value="ABC_tran"/>
    <property type="match status" value="1"/>
</dbReference>
<evidence type="ECO:0000256" key="1">
    <source>
        <dbReference type="ARBA" id="ARBA00005417"/>
    </source>
</evidence>
<name>A0A212KYH1_9BACT</name>
<dbReference type="GO" id="GO:0022857">
    <property type="term" value="F:transmembrane transporter activity"/>
    <property type="evidence" value="ECO:0007669"/>
    <property type="project" value="TreeGrafter"/>
</dbReference>
<dbReference type="PROSITE" id="PS00211">
    <property type="entry name" value="ABC_TRANSPORTER_1"/>
    <property type="match status" value="1"/>
</dbReference>